<dbReference type="AlphaFoldDB" id="A0A7S4W101"/>
<proteinExistence type="predicted"/>
<accession>A0A7S4W101</accession>
<gene>
    <name evidence="1" type="ORF">AMON00008_LOCUS44147</name>
</gene>
<reference evidence="1" key="1">
    <citation type="submission" date="2021-01" db="EMBL/GenBank/DDBJ databases">
        <authorList>
            <person name="Corre E."/>
            <person name="Pelletier E."/>
            <person name="Niang G."/>
            <person name="Scheremetjew M."/>
            <person name="Finn R."/>
            <person name="Kale V."/>
            <person name="Holt S."/>
            <person name="Cochrane G."/>
            <person name="Meng A."/>
            <person name="Brown T."/>
            <person name="Cohen L."/>
        </authorList>
    </citation>
    <scope>NUCLEOTIDE SEQUENCE</scope>
    <source>
        <strain evidence="1">CCMP3105</strain>
    </source>
</reference>
<name>A0A7S4W101_9DINO</name>
<evidence type="ECO:0000313" key="1">
    <source>
        <dbReference type="EMBL" id="CAE4632676.1"/>
    </source>
</evidence>
<organism evidence="1">
    <name type="scientific">Alexandrium monilatum</name>
    <dbReference type="NCBI Taxonomy" id="311494"/>
    <lineage>
        <taxon>Eukaryota</taxon>
        <taxon>Sar</taxon>
        <taxon>Alveolata</taxon>
        <taxon>Dinophyceae</taxon>
        <taxon>Gonyaulacales</taxon>
        <taxon>Pyrocystaceae</taxon>
        <taxon>Alexandrium</taxon>
    </lineage>
</organism>
<protein>
    <submittedName>
        <fullName evidence="1">Uncharacterized protein</fullName>
    </submittedName>
</protein>
<sequence length="124" mass="13240">MASAGKAISSVTRPLRAAVKPQNYVAEHRMRAKPLANDAARAALIVAPTSPAPAVPSRGHGHDYAWGVVWPGHSIAEQPNINKAEIAKAFMRWRSFSLGGIEMWSELAMAATSIVSSGLPIKTR</sequence>
<dbReference type="EMBL" id="HBNR01062605">
    <property type="protein sequence ID" value="CAE4632676.1"/>
    <property type="molecule type" value="Transcribed_RNA"/>
</dbReference>